<dbReference type="Proteomes" id="UP000015453">
    <property type="component" value="Unassembled WGS sequence"/>
</dbReference>
<protein>
    <recommendedName>
        <fullName evidence="4">Cyclin-dependent kinase inhibitor</fullName>
    </recommendedName>
</protein>
<organism evidence="2 3">
    <name type="scientific">Genlisea aurea</name>
    <dbReference type="NCBI Taxonomy" id="192259"/>
    <lineage>
        <taxon>Eukaryota</taxon>
        <taxon>Viridiplantae</taxon>
        <taxon>Streptophyta</taxon>
        <taxon>Embryophyta</taxon>
        <taxon>Tracheophyta</taxon>
        <taxon>Spermatophyta</taxon>
        <taxon>Magnoliopsida</taxon>
        <taxon>eudicotyledons</taxon>
        <taxon>Gunneridae</taxon>
        <taxon>Pentapetalae</taxon>
        <taxon>asterids</taxon>
        <taxon>lamiids</taxon>
        <taxon>Lamiales</taxon>
        <taxon>Lentibulariaceae</taxon>
        <taxon>Genlisea</taxon>
    </lineage>
</organism>
<evidence type="ECO:0000313" key="3">
    <source>
        <dbReference type="Proteomes" id="UP000015453"/>
    </source>
</evidence>
<evidence type="ECO:0000313" key="2">
    <source>
        <dbReference type="EMBL" id="EPS67919.1"/>
    </source>
</evidence>
<gene>
    <name evidence="2" type="ORF">M569_06856</name>
</gene>
<evidence type="ECO:0000256" key="1">
    <source>
        <dbReference type="SAM" id="MobiDB-lite"/>
    </source>
</evidence>
<comment type="caution">
    <text evidence="2">The sequence shown here is derived from an EMBL/GenBank/DDBJ whole genome shotgun (WGS) entry which is preliminary data.</text>
</comment>
<dbReference type="AlphaFoldDB" id="S8CLA2"/>
<evidence type="ECO:0008006" key="4">
    <source>
        <dbReference type="Google" id="ProtNLM"/>
    </source>
</evidence>
<accession>S8CLA2</accession>
<dbReference type="EMBL" id="AUSU01002859">
    <property type="protein sequence ID" value="EPS67919.1"/>
    <property type="molecule type" value="Genomic_DNA"/>
</dbReference>
<keyword evidence="3" id="KW-1185">Reference proteome</keyword>
<feature type="region of interest" description="Disordered" evidence="1">
    <location>
        <begin position="90"/>
        <end position="120"/>
    </location>
</feature>
<feature type="compositionally biased region" description="Basic residues" evidence="1">
    <location>
        <begin position="101"/>
        <end position="112"/>
    </location>
</feature>
<name>S8CLA2_9LAMI</name>
<reference evidence="2 3" key="1">
    <citation type="journal article" date="2013" name="BMC Genomics">
        <title>The miniature genome of a carnivorous plant Genlisea aurea contains a low number of genes and short non-coding sequences.</title>
        <authorList>
            <person name="Leushkin E.V."/>
            <person name="Sutormin R.A."/>
            <person name="Nabieva E.R."/>
            <person name="Penin A.A."/>
            <person name="Kondrashov A.S."/>
            <person name="Logacheva M.D."/>
        </authorList>
    </citation>
    <scope>NUCLEOTIDE SEQUENCE [LARGE SCALE GENOMIC DNA]</scope>
</reference>
<sequence>MNFHRRIEIAGIFFDFPNLPLARRIYSEIEVVSVAAEEKSGGVEMERIGSSDLAEQDVYSRSEECESGDEFSTSSIGCSFSRTAGELCGDPEEASIINPSKRPRQPPANHRRTIAEGMPSASELEEFFAAAEKSEQKRFANK</sequence>
<proteinExistence type="predicted"/>